<dbReference type="GO" id="GO:0005525">
    <property type="term" value="F:GTP binding"/>
    <property type="evidence" value="ECO:0007669"/>
    <property type="project" value="UniProtKB-KW"/>
</dbReference>
<dbReference type="Pfam" id="PF00025">
    <property type="entry name" value="Arf"/>
    <property type="match status" value="1"/>
</dbReference>
<reference evidence="6" key="1">
    <citation type="submission" date="2025-08" db="UniProtKB">
        <authorList>
            <consortium name="RefSeq"/>
        </authorList>
    </citation>
    <scope>IDENTIFICATION</scope>
</reference>
<dbReference type="SUPFAM" id="SSF52540">
    <property type="entry name" value="P-loop containing nucleoside triphosphate hydrolases"/>
    <property type="match status" value="1"/>
</dbReference>
<evidence type="ECO:0000256" key="1">
    <source>
        <dbReference type="ARBA" id="ARBA00022741"/>
    </source>
</evidence>
<dbReference type="Proteomes" id="UP000515154">
    <property type="component" value="Unplaced"/>
</dbReference>
<dbReference type="GO" id="GO:0003924">
    <property type="term" value="F:GTPase activity"/>
    <property type="evidence" value="ECO:0007669"/>
    <property type="project" value="InterPro"/>
</dbReference>
<sequence>MGGTFSNVMQNLFNNISKLLGKKEARILMVGLDSAGKTTILYKLRLGEVEGFNVETVVYNNISFTMWDIGGQKQIRKLWRHYYVGVRGETCGWQASHHIRRGRE</sequence>
<evidence type="ECO:0000313" key="6">
    <source>
        <dbReference type="RefSeq" id="XP_036355437.1"/>
    </source>
</evidence>
<evidence type="ECO:0000313" key="5">
    <source>
        <dbReference type="Proteomes" id="UP000515154"/>
    </source>
</evidence>
<dbReference type="KEGG" id="osn:115230194"/>
<dbReference type="InterPro" id="IPR024156">
    <property type="entry name" value="Small_GTPase_ARF"/>
</dbReference>
<dbReference type="GO" id="GO:0046872">
    <property type="term" value="F:metal ion binding"/>
    <property type="evidence" value="ECO:0007669"/>
    <property type="project" value="UniProtKB-KW"/>
</dbReference>
<organism evidence="5 6">
    <name type="scientific">Octopus sinensis</name>
    <name type="common">East Asian common octopus</name>
    <dbReference type="NCBI Taxonomy" id="2607531"/>
    <lineage>
        <taxon>Eukaryota</taxon>
        <taxon>Metazoa</taxon>
        <taxon>Spiralia</taxon>
        <taxon>Lophotrochozoa</taxon>
        <taxon>Mollusca</taxon>
        <taxon>Cephalopoda</taxon>
        <taxon>Coleoidea</taxon>
        <taxon>Octopodiformes</taxon>
        <taxon>Octopoda</taxon>
        <taxon>Incirrata</taxon>
        <taxon>Octopodidae</taxon>
        <taxon>Octopus</taxon>
    </lineage>
</organism>
<evidence type="ECO:0000256" key="4">
    <source>
        <dbReference type="PIRSR" id="PIRSR606689-2"/>
    </source>
</evidence>
<keyword evidence="2 3" id="KW-0342">GTP-binding</keyword>
<dbReference type="SMART" id="SM00177">
    <property type="entry name" value="ARF"/>
    <property type="match status" value="1"/>
</dbReference>
<protein>
    <submittedName>
        <fullName evidence="6">ADP-ribosylation factor 3-like</fullName>
    </submittedName>
</protein>
<name>A0A7E6EKU5_9MOLL</name>
<dbReference type="PANTHER" id="PTHR11711">
    <property type="entry name" value="ADP RIBOSYLATION FACTOR-RELATED"/>
    <property type="match status" value="1"/>
</dbReference>
<accession>A0A7E6EKU5</accession>
<feature type="binding site" evidence="3">
    <location>
        <begin position="31"/>
        <end position="38"/>
    </location>
    <ligand>
        <name>GTP</name>
        <dbReference type="ChEBI" id="CHEBI:37565"/>
    </ligand>
</feature>
<feature type="binding site" evidence="4">
    <location>
        <position position="38"/>
    </location>
    <ligand>
        <name>Mg(2+)</name>
        <dbReference type="ChEBI" id="CHEBI:18420"/>
    </ligand>
</feature>
<dbReference type="AlphaFoldDB" id="A0A7E6EKU5"/>
<dbReference type="InterPro" id="IPR027417">
    <property type="entry name" value="P-loop_NTPase"/>
</dbReference>
<feature type="binding site" evidence="3">
    <location>
        <position position="71"/>
    </location>
    <ligand>
        <name>GTP</name>
        <dbReference type="ChEBI" id="CHEBI:37565"/>
    </ligand>
</feature>
<keyword evidence="1 3" id="KW-0547">Nucleotide-binding</keyword>
<dbReference type="InterPro" id="IPR006689">
    <property type="entry name" value="Small_GTPase_ARF/SAR"/>
</dbReference>
<dbReference type="Gene3D" id="3.40.50.300">
    <property type="entry name" value="P-loop containing nucleotide triphosphate hydrolases"/>
    <property type="match status" value="1"/>
</dbReference>
<proteinExistence type="predicted"/>
<keyword evidence="4" id="KW-0460">Magnesium</keyword>
<evidence type="ECO:0000256" key="2">
    <source>
        <dbReference type="ARBA" id="ARBA00023134"/>
    </source>
</evidence>
<keyword evidence="4" id="KW-0479">Metal-binding</keyword>
<evidence type="ECO:0000256" key="3">
    <source>
        <dbReference type="PIRSR" id="PIRSR606689-1"/>
    </source>
</evidence>
<dbReference type="RefSeq" id="XP_036355437.1">
    <property type="nucleotide sequence ID" value="XM_036499544.1"/>
</dbReference>
<gene>
    <name evidence="6" type="primary">LOC115230194</name>
</gene>
<keyword evidence="5" id="KW-1185">Reference proteome</keyword>